<dbReference type="EMBL" id="JAPFFI010000027">
    <property type="protein sequence ID" value="KAJ6304594.1"/>
    <property type="molecule type" value="Genomic_DNA"/>
</dbReference>
<protein>
    <recommendedName>
        <fullName evidence="5">Glycine-rich protein</fullName>
    </recommendedName>
</protein>
<name>A0ABQ8ZS90_9ROSI</name>
<gene>
    <name evidence="3" type="ORF">OIU77_018282</name>
</gene>
<evidence type="ECO:0008006" key="5">
    <source>
        <dbReference type="Google" id="ProtNLM"/>
    </source>
</evidence>
<sequence>MKFNNVTKILVIVTIIALLITSAAAGRGGGGGRGSRGGGGSSGGSSAGGGTPAGGGSGGGILSRGRGTTMPCRSWWYPYCRTFRFCLAGKGCCLHIFAYSLHPVSFSNVMVM</sequence>
<feature type="signal peptide" evidence="2">
    <location>
        <begin position="1"/>
        <end position="25"/>
    </location>
</feature>
<feature type="compositionally biased region" description="Gly residues" evidence="1">
    <location>
        <begin position="26"/>
        <end position="62"/>
    </location>
</feature>
<evidence type="ECO:0000313" key="4">
    <source>
        <dbReference type="Proteomes" id="UP001141253"/>
    </source>
</evidence>
<feature type="region of interest" description="Disordered" evidence="1">
    <location>
        <begin position="26"/>
        <end position="66"/>
    </location>
</feature>
<keyword evidence="2" id="KW-0732">Signal</keyword>
<organism evidence="3 4">
    <name type="scientific">Salix suchowensis</name>
    <dbReference type="NCBI Taxonomy" id="1278906"/>
    <lineage>
        <taxon>Eukaryota</taxon>
        <taxon>Viridiplantae</taxon>
        <taxon>Streptophyta</taxon>
        <taxon>Embryophyta</taxon>
        <taxon>Tracheophyta</taxon>
        <taxon>Spermatophyta</taxon>
        <taxon>Magnoliopsida</taxon>
        <taxon>eudicotyledons</taxon>
        <taxon>Gunneridae</taxon>
        <taxon>Pentapetalae</taxon>
        <taxon>rosids</taxon>
        <taxon>fabids</taxon>
        <taxon>Malpighiales</taxon>
        <taxon>Salicaceae</taxon>
        <taxon>Saliceae</taxon>
        <taxon>Salix</taxon>
    </lineage>
</organism>
<feature type="chain" id="PRO_5047483538" description="Glycine-rich protein" evidence="2">
    <location>
        <begin position="26"/>
        <end position="112"/>
    </location>
</feature>
<evidence type="ECO:0000256" key="1">
    <source>
        <dbReference type="SAM" id="MobiDB-lite"/>
    </source>
</evidence>
<evidence type="ECO:0000313" key="3">
    <source>
        <dbReference type="EMBL" id="KAJ6304594.1"/>
    </source>
</evidence>
<dbReference type="Proteomes" id="UP001141253">
    <property type="component" value="Chromosome 16"/>
</dbReference>
<comment type="caution">
    <text evidence="3">The sequence shown here is derived from an EMBL/GenBank/DDBJ whole genome shotgun (WGS) entry which is preliminary data.</text>
</comment>
<evidence type="ECO:0000256" key="2">
    <source>
        <dbReference type="SAM" id="SignalP"/>
    </source>
</evidence>
<reference evidence="3" key="1">
    <citation type="submission" date="2022-10" db="EMBL/GenBank/DDBJ databases">
        <authorList>
            <person name="Hyden B.L."/>
            <person name="Feng K."/>
            <person name="Yates T."/>
            <person name="Jawdy S."/>
            <person name="Smart L.B."/>
            <person name="Muchero W."/>
        </authorList>
    </citation>
    <scope>NUCLEOTIDE SEQUENCE</scope>
    <source>
        <tissue evidence="3">Shoot tip</tissue>
    </source>
</reference>
<keyword evidence="4" id="KW-1185">Reference proteome</keyword>
<accession>A0ABQ8ZS90</accession>
<proteinExistence type="predicted"/>
<reference evidence="3" key="2">
    <citation type="journal article" date="2023" name="Int. J. Mol. Sci.">
        <title>De Novo Assembly and Annotation of 11 Diverse Shrub Willow (Salix) Genomes Reveals Novel Gene Organization in Sex-Linked Regions.</title>
        <authorList>
            <person name="Hyden B."/>
            <person name="Feng K."/>
            <person name="Yates T.B."/>
            <person name="Jawdy S."/>
            <person name="Cereghino C."/>
            <person name="Smart L.B."/>
            <person name="Muchero W."/>
        </authorList>
    </citation>
    <scope>NUCLEOTIDE SEQUENCE</scope>
    <source>
        <tissue evidence="3">Shoot tip</tissue>
    </source>
</reference>